<sequence>MRGSGFRDGEKSNLTFEVWTTDASGKAKSRVKLTDANEYGVLVSPFVASGSKAQVTVPTGKLVKGVTYVFHTSAYDGSLYETGWSPWSTFKVNVPAPAKPAKPSTVVNNGKPGEFTVSLPAATRQSGWSGSSMRLRGDAWTPRGRPR</sequence>
<evidence type="ECO:0000313" key="3">
    <source>
        <dbReference type="Proteomes" id="UP000588098"/>
    </source>
</evidence>
<reference evidence="2 3" key="1">
    <citation type="submission" date="2020-08" db="EMBL/GenBank/DDBJ databases">
        <title>Genomic Encyclopedia of Type Strains, Phase III (KMG-III): the genomes of soil and plant-associated and newly described type strains.</title>
        <authorList>
            <person name="Whitman W."/>
        </authorList>
    </citation>
    <scope>NUCLEOTIDE SEQUENCE [LARGE SCALE GENOMIC DNA]</scope>
    <source>
        <strain evidence="2 3">CECT 8305</strain>
    </source>
</reference>
<gene>
    <name evidence="2" type="ORF">FHS42_006305</name>
</gene>
<dbReference type="RefSeq" id="WP_184577937.1">
    <property type="nucleotide sequence ID" value="NZ_JACHJL010000022.1"/>
</dbReference>
<comment type="caution">
    <text evidence="2">The sequence shown here is derived from an EMBL/GenBank/DDBJ whole genome shotgun (WGS) entry which is preliminary data.</text>
</comment>
<feature type="region of interest" description="Disordered" evidence="1">
    <location>
        <begin position="98"/>
        <end position="147"/>
    </location>
</feature>
<keyword evidence="3" id="KW-1185">Reference proteome</keyword>
<evidence type="ECO:0000256" key="1">
    <source>
        <dbReference type="SAM" id="MobiDB-lite"/>
    </source>
</evidence>
<dbReference type="AlphaFoldDB" id="A0A7W9V1R5"/>
<dbReference type="EMBL" id="JACHJL010000022">
    <property type="protein sequence ID" value="MBB5939212.1"/>
    <property type="molecule type" value="Genomic_DNA"/>
</dbReference>
<feature type="compositionally biased region" description="Polar residues" evidence="1">
    <location>
        <begin position="123"/>
        <end position="132"/>
    </location>
</feature>
<organism evidence="2 3">
    <name type="scientific">Streptomyces zagrosensis</name>
    <dbReference type="NCBI Taxonomy" id="1042984"/>
    <lineage>
        <taxon>Bacteria</taxon>
        <taxon>Bacillati</taxon>
        <taxon>Actinomycetota</taxon>
        <taxon>Actinomycetes</taxon>
        <taxon>Kitasatosporales</taxon>
        <taxon>Streptomycetaceae</taxon>
        <taxon>Streptomyces</taxon>
    </lineage>
</organism>
<evidence type="ECO:0000313" key="2">
    <source>
        <dbReference type="EMBL" id="MBB5939212.1"/>
    </source>
</evidence>
<proteinExistence type="predicted"/>
<accession>A0A7W9V1R5</accession>
<name>A0A7W9V1R5_9ACTN</name>
<protein>
    <submittedName>
        <fullName evidence="2">Uncharacterized protein</fullName>
    </submittedName>
</protein>
<dbReference type="Proteomes" id="UP000588098">
    <property type="component" value="Unassembled WGS sequence"/>
</dbReference>